<reference evidence="16 17" key="1">
    <citation type="submission" date="2018-10" db="EMBL/GenBank/DDBJ databases">
        <title>Sequencing the genomes of 1000 actinobacteria strains.</title>
        <authorList>
            <person name="Klenk H.-P."/>
        </authorList>
    </citation>
    <scope>NUCLEOTIDE SEQUENCE [LARGE SCALE GENOMIC DNA]</scope>
    <source>
        <strain evidence="16 17">DSM 43911</strain>
    </source>
</reference>
<evidence type="ECO:0000256" key="5">
    <source>
        <dbReference type="ARBA" id="ARBA00013882"/>
    </source>
</evidence>
<sequence>MNTAVDTLGTALAQWLVGQRWYAGTDVGEVRVERATTLVHGDPALLHLLVQVDGERYQLLLGRRATLPDDLAHAWICDTPEGAVYAATHDGELMSRLLGALRDRAGGPGPAFDPEPGAHVVHGLPARVVAVEQSNTSLVFGDRHILKLYRRILPGPHPDVDLHRALHDVGAQHVARLQGVVSAHLDGVPTVLGVLQEYLPGCHDGWTLATTGDRDAFVPEAAALGRSVARVHAALARAFGARNPAVSDLNDTADHLHRRLTALGVPELADHEPAIRAAYDRLRTLRGPFVLQRVHGDLHLGQALHTNGRWTLIDFEGEPGRPLEERNAPRHALQDVATMLRSFDYAAHHGEPDPKWASALREAFCAGYAAVLDDPRDQPVLLHALELDKAVYEVAYERAHRPDWIGIPLGAITRILGGETA</sequence>
<comment type="subunit">
    <text evidence="3">Monomer.</text>
</comment>
<comment type="pathway">
    <text evidence="1">Glycan biosynthesis; glycogen biosynthesis.</text>
</comment>
<organism evidence="16 17">
    <name type="scientific">Saccharothrix variisporea</name>
    <dbReference type="NCBI Taxonomy" id="543527"/>
    <lineage>
        <taxon>Bacteria</taxon>
        <taxon>Bacillati</taxon>
        <taxon>Actinomycetota</taxon>
        <taxon>Actinomycetes</taxon>
        <taxon>Pseudonocardiales</taxon>
        <taxon>Pseudonocardiaceae</taxon>
        <taxon>Saccharothrix</taxon>
    </lineage>
</organism>
<dbReference type="EMBL" id="RBXR01000001">
    <property type="protein sequence ID" value="RKT68212.1"/>
    <property type="molecule type" value="Genomic_DNA"/>
</dbReference>
<gene>
    <name evidence="16" type="ORF">DFJ66_1393</name>
</gene>
<comment type="caution">
    <text evidence="16">The sequence shown here is derived from an EMBL/GenBank/DDBJ whole genome shotgun (WGS) entry which is preliminary data.</text>
</comment>
<protein>
    <recommendedName>
        <fullName evidence="5">Maltokinase</fullName>
        <ecNumber evidence="4">2.7.1.175</ecNumber>
    </recommendedName>
    <alternativeName>
        <fullName evidence="13">Maltose-1-phosphate synthase</fullName>
    </alternativeName>
</protein>
<evidence type="ECO:0000256" key="2">
    <source>
        <dbReference type="ARBA" id="ARBA00006219"/>
    </source>
</evidence>
<evidence type="ECO:0000256" key="7">
    <source>
        <dbReference type="ARBA" id="ARBA00022679"/>
    </source>
</evidence>
<evidence type="ECO:0000256" key="8">
    <source>
        <dbReference type="ARBA" id="ARBA00022741"/>
    </source>
</evidence>
<evidence type="ECO:0000313" key="16">
    <source>
        <dbReference type="EMBL" id="RKT68212.1"/>
    </source>
</evidence>
<dbReference type="AlphaFoldDB" id="A0A495X2I0"/>
<evidence type="ECO:0000256" key="3">
    <source>
        <dbReference type="ARBA" id="ARBA00011245"/>
    </source>
</evidence>
<keyword evidence="6" id="KW-0321">Glycogen metabolism</keyword>
<keyword evidence="9 16" id="KW-0418">Kinase</keyword>
<comment type="similarity">
    <text evidence="2">Belongs to the aminoglycoside phosphotransferase family.</text>
</comment>
<evidence type="ECO:0000259" key="15">
    <source>
        <dbReference type="Pfam" id="PF18085"/>
    </source>
</evidence>
<dbReference type="Gene3D" id="3.90.1200.10">
    <property type="match status" value="1"/>
</dbReference>
<dbReference type="InterPro" id="IPR040999">
    <property type="entry name" value="Mak_N_cap"/>
</dbReference>
<evidence type="ECO:0000256" key="11">
    <source>
        <dbReference type="ARBA" id="ARBA00023056"/>
    </source>
</evidence>
<evidence type="ECO:0000256" key="4">
    <source>
        <dbReference type="ARBA" id="ARBA00011962"/>
    </source>
</evidence>
<dbReference type="UniPathway" id="UPA00164"/>
<keyword evidence="12" id="KW-0119">Carbohydrate metabolism</keyword>
<keyword evidence="11" id="KW-0320">Glycogen biosynthesis</keyword>
<evidence type="ECO:0000256" key="12">
    <source>
        <dbReference type="ARBA" id="ARBA00023277"/>
    </source>
</evidence>
<dbReference type="RefSeq" id="WP_121219053.1">
    <property type="nucleotide sequence ID" value="NZ_JBIUBA010000015.1"/>
</dbReference>
<comment type="catalytic activity">
    <reaction evidence="14">
        <text>D-maltose + ATP = alpha-maltose 1-phosphate + ADP + H(+)</text>
        <dbReference type="Rhea" id="RHEA:31915"/>
        <dbReference type="ChEBI" id="CHEBI:15378"/>
        <dbReference type="ChEBI" id="CHEBI:17306"/>
        <dbReference type="ChEBI" id="CHEBI:30616"/>
        <dbReference type="ChEBI" id="CHEBI:63576"/>
        <dbReference type="ChEBI" id="CHEBI:456216"/>
        <dbReference type="EC" id="2.7.1.175"/>
    </reaction>
</comment>
<evidence type="ECO:0000256" key="6">
    <source>
        <dbReference type="ARBA" id="ARBA00022600"/>
    </source>
</evidence>
<keyword evidence="7" id="KW-0808">Transferase</keyword>
<evidence type="ECO:0000256" key="14">
    <source>
        <dbReference type="ARBA" id="ARBA00049067"/>
    </source>
</evidence>
<keyword evidence="8" id="KW-0547">Nucleotide-binding</keyword>
<accession>A0A495X2I0</accession>
<dbReference type="Pfam" id="PF18085">
    <property type="entry name" value="Mak_N_cap"/>
    <property type="match status" value="1"/>
</dbReference>
<name>A0A495X2I0_9PSEU</name>
<evidence type="ECO:0000313" key="17">
    <source>
        <dbReference type="Proteomes" id="UP000272729"/>
    </source>
</evidence>
<evidence type="ECO:0000256" key="10">
    <source>
        <dbReference type="ARBA" id="ARBA00022840"/>
    </source>
</evidence>
<dbReference type="GO" id="GO:0005524">
    <property type="term" value="F:ATP binding"/>
    <property type="evidence" value="ECO:0007669"/>
    <property type="project" value="UniProtKB-KW"/>
</dbReference>
<dbReference type="EC" id="2.7.1.175" evidence="4"/>
<evidence type="ECO:0000256" key="9">
    <source>
        <dbReference type="ARBA" id="ARBA00022777"/>
    </source>
</evidence>
<dbReference type="SUPFAM" id="SSF56112">
    <property type="entry name" value="Protein kinase-like (PK-like)"/>
    <property type="match status" value="1"/>
</dbReference>
<proteinExistence type="inferred from homology"/>
<evidence type="ECO:0000256" key="13">
    <source>
        <dbReference type="ARBA" id="ARBA00031251"/>
    </source>
</evidence>
<feature type="domain" description="Maltokinase N-terminal cap" evidence="15">
    <location>
        <begin position="15"/>
        <end position="90"/>
    </location>
</feature>
<dbReference type="GO" id="GO:0016301">
    <property type="term" value="F:kinase activity"/>
    <property type="evidence" value="ECO:0007669"/>
    <property type="project" value="UniProtKB-KW"/>
</dbReference>
<dbReference type="InterPro" id="IPR011009">
    <property type="entry name" value="Kinase-like_dom_sf"/>
</dbReference>
<dbReference type="OrthoDB" id="3787729at2"/>
<keyword evidence="10" id="KW-0067">ATP-binding</keyword>
<dbReference type="Proteomes" id="UP000272729">
    <property type="component" value="Unassembled WGS sequence"/>
</dbReference>
<evidence type="ECO:0000256" key="1">
    <source>
        <dbReference type="ARBA" id="ARBA00004964"/>
    </source>
</evidence>
<keyword evidence="17" id="KW-1185">Reference proteome</keyword>
<dbReference type="GO" id="GO:0005978">
    <property type="term" value="P:glycogen biosynthetic process"/>
    <property type="evidence" value="ECO:0007669"/>
    <property type="project" value="UniProtKB-UniPathway"/>
</dbReference>